<dbReference type="Gene3D" id="3.40.50.12660">
    <property type="match status" value="1"/>
</dbReference>
<organism evidence="3 4">
    <name type="scientific">Agrocybe pediades</name>
    <dbReference type="NCBI Taxonomy" id="84607"/>
    <lineage>
        <taxon>Eukaryota</taxon>
        <taxon>Fungi</taxon>
        <taxon>Dikarya</taxon>
        <taxon>Basidiomycota</taxon>
        <taxon>Agaricomycotina</taxon>
        <taxon>Agaricomycetes</taxon>
        <taxon>Agaricomycetidae</taxon>
        <taxon>Agaricales</taxon>
        <taxon>Agaricineae</taxon>
        <taxon>Strophariaceae</taxon>
        <taxon>Agrocybe</taxon>
    </lineage>
</organism>
<dbReference type="EMBL" id="JAACJL010000017">
    <property type="protein sequence ID" value="KAF4618946.1"/>
    <property type="molecule type" value="Genomic_DNA"/>
</dbReference>
<keyword evidence="4" id="KW-1185">Reference proteome</keyword>
<dbReference type="GO" id="GO:0006508">
    <property type="term" value="P:proteolysis"/>
    <property type="evidence" value="ECO:0007669"/>
    <property type="project" value="InterPro"/>
</dbReference>
<dbReference type="PANTHER" id="PTHR48104">
    <property type="entry name" value="METACASPASE-4"/>
    <property type="match status" value="1"/>
</dbReference>
<evidence type="ECO:0000256" key="1">
    <source>
        <dbReference type="ARBA" id="ARBA00009005"/>
    </source>
</evidence>
<dbReference type="AlphaFoldDB" id="A0A8H4QXE6"/>
<protein>
    <recommendedName>
        <fullName evidence="2">Peptidase C14 caspase domain-containing protein</fullName>
    </recommendedName>
</protein>
<evidence type="ECO:0000313" key="4">
    <source>
        <dbReference type="Proteomes" id="UP000521872"/>
    </source>
</evidence>
<dbReference type="InterPro" id="IPR011600">
    <property type="entry name" value="Pept_C14_caspase"/>
</dbReference>
<accession>A0A8H4QXE6</accession>
<sequence length="227" mass="25841">MARFIFGDTYFPCFDTTDSDLLPIFEPQTRISYKVKLTKVALLVGINYAGIKGWDLKGPHNDVRNLKELLIVKRNYLRENVIVLTDEEGTPDDMRPNMRNLRRVLETFVPGHPGCKTFFFAYSGHAAQREETGPTFVEDDHLEEFIIPCDAVIAEEEAGGLRVDNELIITDKELKGYLVNSLSKNAHMTALFDTCHSGTLLNLKHTKCNEFHGAWGRFRRVYGRGKS</sequence>
<reference evidence="3 4" key="1">
    <citation type="submission" date="2019-12" db="EMBL/GenBank/DDBJ databases">
        <authorList>
            <person name="Floudas D."/>
            <person name="Bentzer J."/>
            <person name="Ahren D."/>
            <person name="Johansson T."/>
            <person name="Persson P."/>
            <person name="Tunlid A."/>
        </authorList>
    </citation>
    <scope>NUCLEOTIDE SEQUENCE [LARGE SCALE GENOMIC DNA]</scope>
    <source>
        <strain evidence="3 4">CBS 102.39</strain>
    </source>
</reference>
<evidence type="ECO:0000313" key="3">
    <source>
        <dbReference type="EMBL" id="KAF4618946.1"/>
    </source>
</evidence>
<dbReference type="PANTHER" id="PTHR48104:SF30">
    <property type="entry name" value="METACASPASE-1"/>
    <property type="match status" value="1"/>
</dbReference>
<name>A0A8H4QXE6_9AGAR</name>
<gene>
    <name evidence="3" type="ORF">D9613_009842</name>
</gene>
<proteinExistence type="inferred from homology"/>
<comment type="similarity">
    <text evidence="1">Belongs to the peptidase C14B family.</text>
</comment>
<comment type="caution">
    <text evidence="3">The sequence shown here is derived from an EMBL/GenBank/DDBJ whole genome shotgun (WGS) entry which is preliminary data.</text>
</comment>
<dbReference type="GO" id="GO:0005737">
    <property type="term" value="C:cytoplasm"/>
    <property type="evidence" value="ECO:0007669"/>
    <property type="project" value="TreeGrafter"/>
</dbReference>
<dbReference type="InterPro" id="IPR050452">
    <property type="entry name" value="Metacaspase"/>
</dbReference>
<dbReference type="GO" id="GO:0004197">
    <property type="term" value="F:cysteine-type endopeptidase activity"/>
    <property type="evidence" value="ECO:0007669"/>
    <property type="project" value="InterPro"/>
</dbReference>
<evidence type="ECO:0000259" key="2">
    <source>
        <dbReference type="Pfam" id="PF00656"/>
    </source>
</evidence>
<dbReference type="Proteomes" id="UP000521872">
    <property type="component" value="Unassembled WGS sequence"/>
</dbReference>
<feature type="domain" description="Peptidase C14 caspase" evidence="2">
    <location>
        <begin position="39"/>
        <end position="204"/>
    </location>
</feature>
<dbReference type="Pfam" id="PF00656">
    <property type="entry name" value="Peptidase_C14"/>
    <property type="match status" value="1"/>
</dbReference>